<dbReference type="EMBL" id="CATQJA010002652">
    <property type="protein sequence ID" value="CAJ0577797.1"/>
    <property type="molecule type" value="Genomic_DNA"/>
</dbReference>
<sequence length="142" mass="15992">MTVDSCIASLRKLHFYATLLSLVQLCVHLLFDGICSAALWTAWAILIVAHHRCRFYRRYDLQISEDKPENLPSEFATSCLCFLRLPLLALRPASTLNSISIVISTIVLLSTFIQEFGQLLCKRKARSAPRVLRAVQRIAMAG</sequence>
<dbReference type="Proteomes" id="UP001177023">
    <property type="component" value="Unassembled WGS sequence"/>
</dbReference>
<organism evidence="2 3">
    <name type="scientific">Mesorhabditis spiculigera</name>
    <dbReference type="NCBI Taxonomy" id="96644"/>
    <lineage>
        <taxon>Eukaryota</taxon>
        <taxon>Metazoa</taxon>
        <taxon>Ecdysozoa</taxon>
        <taxon>Nematoda</taxon>
        <taxon>Chromadorea</taxon>
        <taxon>Rhabditida</taxon>
        <taxon>Rhabditina</taxon>
        <taxon>Rhabditomorpha</taxon>
        <taxon>Rhabditoidea</taxon>
        <taxon>Rhabditidae</taxon>
        <taxon>Mesorhabditinae</taxon>
        <taxon>Mesorhabditis</taxon>
    </lineage>
</organism>
<reference evidence="2" key="1">
    <citation type="submission" date="2023-06" db="EMBL/GenBank/DDBJ databases">
        <authorList>
            <person name="Delattre M."/>
        </authorList>
    </citation>
    <scope>NUCLEOTIDE SEQUENCE</scope>
    <source>
        <strain evidence="2">AF72</strain>
    </source>
</reference>
<keyword evidence="1" id="KW-0812">Transmembrane</keyword>
<comment type="caution">
    <text evidence="2">The sequence shown here is derived from an EMBL/GenBank/DDBJ whole genome shotgun (WGS) entry which is preliminary data.</text>
</comment>
<proteinExistence type="predicted"/>
<gene>
    <name evidence="2" type="ORF">MSPICULIGERA_LOCUS16064</name>
</gene>
<name>A0AA36D0T8_9BILA</name>
<evidence type="ECO:0000313" key="3">
    <source>
        <dbReference type="Proteomes" id="UP001177023"/>
    </source>
</evidence>
<keyword evidence="1" id="KW-0472">Membrane</keyword>
<keyword evidence="3" id="KW-1185">Reference proteome</keyword>
<accession>A0AA36D0T8</accession>
<evidence type="ECO:0000256" key="1">
    <source>
        <dbReference type="SAM" id="Phobius"/>
    </source>
</evidence>
<evidence type="ECO:0000313" key="2">
    <source>
        <dbReference type="EMBL" id="CAJ0577797.1"/>
    </source>
</evidence>
<feature type="transmembrane region" description="Helical" evidence="1">
    <location>
        <begin position="22"/>
        <end position="49"/>
    </location>
</feature>
<dbReference type="AlphaFoldDB" id="A0AA36D0T8"/>
<keyword evidence="1" id="KW-1133">Transmembrane helix</keyword>
<protein>
    <submittedName>
        <fullName evidence="2">Uncharacterized protein</fullName>
    </submittedName>
</protein>
<feature type="non-terminal residue" evidence="2">
    <location>
        <position position="142"/>
    </location>
</feature>